<sequence>MREESAASGDGVSASERRAAVSNGRRVLSAAAGDSPDWGASRRQVFVFVLEEAEEPMHLAVVSRSARKQRAAAAPRLRRVGLARAWTMAEASADVARHRIWRGLLLRLLVGYLASRLFHPKQELNWADLKP</sequence>
<dbReference type="Proteomes" id="UP000000763">
    <property type="component" value="Chromosome 7"/>
</dbReference>
<dbReference type="AlphaFoldDB" id="Q84NT0"/>
<accession>Q84NT0</accession>
<gene>
    <name evidence="1" type="primary">OSJNBa0075N02.127</name>
</gene>
<evidence type="ECO:0000313" key="1">
    <source>
        <dbReference type="EMBL" id="BAC65403.1"/>
    </source>
</evidence>
<evidence type="ECO:0000313" key="2">
    <source>
        <dbReference type="Proteomes" id="UP000000763"/>
    </source>
</evidence>
<name>Q84NT0_ORYSJ</name>
<reference evidence="2" key="2">
    <citation type="journal article" date="2008" name="Nucleic Acids Res.">
        <title>The rice annotation project database (RAP-DB): 2008 update.</title>
        <authorList>
            <consortium name="The rice annotation project (RAP)"/>
        </authorList>
    </citation>
    <scope>GENOME REANNOTATION</scope>
    <source>
        <strain evidence="2">cv. Nipponbare</strain>
    </source>
</reference>
<dbReference type="EMBL" id="AP005752">
    <property type="protein sequence ID" value="BAC65403.1"/>
    <property type="molecule type" value="Genomic_DNA"/>
</dbReference>
<organism evidence="1 2">
    <name type="scientific">Oryza sativa subsp. japonica</name>
    <name type="common">Rice</name>
    <dbReference type="NCBI Taxonomy" id="39947"/>
    <lineage>
        <taxon>Eukaryota</taxon>
        <taxon>Viridiplantae</taxon>
        <taxon>Streptophyta</taxon>
        <taxon>Embryophyta</taxon>
        <taxon>Tracheophyta</taxon>
        <taxon>Spermatophyta</taxon>
        <taxon>Magnoliopsida</taxon>
        <taxon>Liliopsida</taxon>
        <taxon>Poales</taxon>
        <taxon>Poaceae</taxon>
        <taxon>BOP clade</taxon>
        <taxon>Oryzoideae</taxon>
        <taxon>Oryzeae</taxon>
        <taxon>Oryzinae</taxon>
        <taxon>Oryza</taxon>
        <taxon>Oryza sativa</taxon>
    </lineage>
</organism>
<proteinExistence type="predicted"/>
<reference evidence="2" key="1">
    <citation type="journal article" date="2005" name="Nature">
        <title>The map-based sequence of the rice genome.</title>
        <authorList>
            <consortium name="International rice genome sequencing project (IRGSP)"/>
            <person name="Matsumoto T."/>
            <person name="Wu J."/>
            <person name="Kanamori H."/>
            <person name="Katayose Y."/>
            <person name="Fujisawa M."/>
            <person name="Namiki N."/>
            <person name="Mizuno H."/>
            <person name="Yamamoto K."/>
            <person name="Antonio B.A."/>
            <person name="Baba T."/>
            <person name="Sakata K."/>
            <person name="Nagamura Y."/>
            <person name="Aoki H."/>
            <person name="Arikawa K."/>
            <person name="Arita K."/>
            <person name="Bito T."/>
            <person name="Chiden Y."/>
            <person name="Fujitsuka N."/>
            <person name="Fukunaka R."/>
            <person name="Hamada M."/>
            <person name="Harada C."/>
            <person name="Hayashi A."/>
            <person name="Hijishita S."/>
            <person name="Honda M."/>
            <person name="Hosokawa S."/>
            <person name="Ichikawa Y."/>
            <person name="Idonuma A."/>
            <person name="Iijima M."/>
            <person name="Ikeda M."/>
            <person name="Ikeno M."/>
            <person name="Ito K."/>
            <person name="Ito S."/>
            <person name="Ito T."/>
            <person name="Ito Y."/>
            <person name="Ito Y."/>
            <person name="Iwabuchi A."/>
            <person name="Kamiya K."/>
            <person name="Karasawa W."/>
            <person name="Kurita K."/>
            <person name="Katagiri S."/>
            <person name="Kikuta A."/>
            <person name="Kobayashi H."/>
            <person name="Kobayashi N."/>
            <person name="Machita K."/>
            <person name="Maehara T."/>
            <person name="Masukawa M."/>
            <person name="Mizubayashi T."/>
            <person name="Mukai Y."/>
            <person name="Nagasaki H."/>
            <person name="Nagata Y."/>
            <person name="Naito S."/>
            <person name="Nakashima M."/>
            <person name="Nakama Y."/>
            <person name="Nakamichi Y."/>
            <person name="Nakamura M."/>
            <person name="Meguro A."/>
            <person name="Negishi M."/>
            <person name="Ohta I."/>
            <person name="Ohta T."/>
            <person name="Okamoto M."/>
            <person name="Ono N."/>
            <person name="Saji S."/>
            <person name="Sakaguchi M."/>
            <person name="Sakai K."/>
            <person name="Shibata M."/>
            <person name="Shimokawa T."/>
            <person name="Song J."/>
            <person name="Takazaki Y."/>
            <person name="Terasawa K."/>
            <person name="Tsugane M."/>
            <person name="Tsuji K."/>
            <person name="Ueda S."/>
            <person name="Waki K."/>
            <person name="Yamagata H."/>
            <person name="Yamamoto M."/>
            <person name="Yamamoto S."/>
            <person name="Yamane H."/>
            <person name="Yoshiki S."/>
            <person name="Yoshihara R."/>
            <person name="Yukawa K."/>
            <person name="Zhong H."/>
            <person name="Yano M."/>
            <person name="Yuan Q."/>
            <person name="Ouyang S."/>
            <person name="Liu J."/>
            <person name="Jones K.M."/>
            <person name="Gansberger K."/>
            <person name="Moffat K."/>
            <person name="Hill J."/>
            <person name="Bera J."/>
            <person name="Fadrosh D."/>
            <person name="Jin S."/>
            <person name="Johri S."/>
            <person name="Kim M."/>
            <person name="Overton L."/>
            <person name="Reardon M."/>
            <person name="Tsitrin T."/>
            <person name="Vuong H."/>
            <person name="Weaver B."/>
            <person name="Ciecko A."/>
            <person name="Tallon L."/>
            <person name="Jackson J."/>
            <person name="Pai G."/>
            <person name="Aken S.V."/>
            <person name="Utterback T."/>
            <person name="Reidmuller S."/>
            <person name="Feldblyum T."/>
            <person name="Hsiao J."/>
            <person name="Zismann V."/>
            <person name="Iobst S."/>
            <person name="de Vazeille A.R."/>
            <person name="Buell C.R."/>
            <person name="Ying K."/>
            <person name="Li Y."/>
            <person name="Lu T."/>
            <person name="Huang Y."/>
            <person name="Zhao Q."/>
            <person name="Feng Q."/>
            <person name="Zhang L."/>
            <person name="Zhu J."/>
            <person name="Weng Q."/>
            <person name="Mu J."/>
            <person name="Lu Y."/>
            <person name="Fan D."/>
            <person name="Liu Y."/>
            <person name="Guan J."/>
            <person name="Zhang Y."/>
            <person name="Yu S."/>
            <person name="Liu X."/>
            <person name="Zhang Y."/>
            <person name="Hong G."/>
            <person name="Han B."/>
            <person name="Choisne N."/>
            <person name="Demange N."/>
            <person name="Orjeda G."/>
            <person name="Samain S."/>
            <person name="Cattolico L."/>
            <person name="Pelletier E."/>
            <person name="Couloux A."/>
            <person name="Segurens B."/>
            <person name="Wincker P."/>
            <person name="D'Hont A."/>
            <person name="Scarpelli C."/>
            <person name="Weissenbach J."/>
            <person name="Salanoubat M."/>
            <person name="Quetier F."/>
            <person name="Yu Y."/>
            <person name="Kim H.R."/>
            <person name="Rambo T."/>
            <person name="Currie J."/>
            <person name="Collura K."/>
            <person name="Luo M."/>
            <person name="Yang T."/>
            <person name="Ammiraju J.S.S."/>
            <person name="Engler F."/>
            <person name="Soderlund C."/>
            <person name="Wing R.A."/>
            <person name="Palmer L.E."/>
            <person name="de la Bastide M."/>
            <person name="Spiegel L."/>
            <person name="Nascimento L."/>
            <person name="Zutavern T."/>
            <person name="O'Shaughnessy A."/>
            <person name="Dike S."/>
            <person name="Dedhia N."/>
            <person name="Preston R."/>
            <person name="Balija V."/>
            <person name="McCombie W.R."/>
            <person name="Chow T."/>
            <person name="Chen H."/>
            <person name="Chung M."/>
            <person name="Chen C."/>
            <person name="Shaw J."/>
            <person name="Wu H."/>
            <person name="Hsiao K."/>
            <person name="Chao Y."/>
            <person name="Chu M."/>
            <person name="Cheng C."/>
            <person name="Hour A."/>
            <person name="Lee P."/>
            <person name="Lin S."/>
            <person name="Lin Y."/>
            <person name="Liou J."/>
            <person name="Liu S."/>
            <person name="Hsing Y."/>
            <person name="Raghuvanshi S."/>
            <person name="Mohanty A."/>
            <person name="Bharti A.K."/>
            <person name="Gaur A."/>
            <person name="Gupta V."/>
            <person name="Kumar D."/>
            <person name="Ravi V."/>
            <person name="Vij S."/>
            <person name="Kapur A."/>
            <person name="Khurana P."/>
            <person name="Khurana P."/>
            <person name="Khurana J.P."/>
            <person name="Tyagi A.K."/>
            <person name="Gaikwad K."/>
            <person name="Singh A."/>
            <person name="Dalal V."/>
            <person name="Srivastava S."/>
            <person name="Dixit A."/>
            <person name="Pal A.K."/>
            <person name="Ghazi I.A."/>
            <person name="Yadav M."/>
            <person name="Pandit A."/>
            <person name="Bhargava A."/>
            <person name="Sureshbabu K."/>
            <person name="Batra K."/>
            <person name="Sharma T.R."/>
            <person name="Mohapatra T."/>
            <person name="Singh N.K."/>
            <person name="Messing J."/>
            <person name="Nelson A.B."/>
            <person name="Fuks G."/>
            <person name="Kavchok S."/>
            <person name="Keizer G."/>
            <person name="Linton E."/>
            <person name="Llaca V."/>
            <person name="Song R."/>
            <person name="Tanyolac B."/>
            <person name="Young S."/>
            <person name="Ho-Il K."/>
            <person name="Hahn J.H."/>
            <person name="Sangsakoo G."/>
            <person name="Vanavichit A."/>
            <person name="de Mattos Luiz.A.T."/>
            <person name="Zimmer P.D."/>
            <person name="Malone G."/>
            <person name="Dellagostin O."/>
            <person name="de Oliveira A.C."/>
            <person name="Bevan M."/>
            <person name="Bancroft I."/>
            <person name="Minx P."/>
            <person name="Cordum H."/>
            <person name="Wilson R."/>
            <person name="Cheng Z."/>
            <person name="Jin W."/>
            <person name="Jiang J."/>
            <person name="Leong S.A."/>
            <person name="Iwama H."/>
            <person name="Gojobori T."/>
            <person name="Itoh T."/>
            <person name="Niimura Y."/>
            <person name="Fujii Y."/>
            <person name="Habara T."/>
            <person name="Sakai H."/>
            <person name="Sato Y."/>
            <person name="Wilson G."/>
            <person name="Kumar K."/>
            <person name="McCouch S."/>
            <person name="Juretic N."/>
            <person name="Hoen D."/>
            <person name="Wright S."/>
            <person name="Bruskiewich R."/>
            <person name="Bureau T."/>
            <person name="Miyao A."/>
            <person name="Hirochika H."/>
            <person name="Nishikawa T."/>
            <person name="Kadowaki K."/>
            <person name="Sugiura M."/>
            <person name="Burr B."/>
            <person name="Sasaki T."/>
        </authorList>
    </citation>
    <scope>NUCLEOTIDE SEQUENCE [LARGE SCALE GENOMIC DNA]</scope>
    <source>
        <strain evidence="2">cv. Nipponbare</strain>
    </source>
</reference>
<protein>
    <submittedName>
        <fullName evidence="1">Uncharacterized protein</fullName>
    </submittedName>
</protein>